<keyword evidence="1" id="KW-1133">Transmembrane helix</keyword>
<feature type="transmembrane region" description="Helical" evidence="1">
    <location>
        <begin position="50"/>
        <end position="71"/>
    </location>
</feature>
<evidence type="ECO:0000313" key="2">
    <source>
        <dbReference type="EMBL" id="AZL87782.1"/>
    </source>
</evidence>
<accession>A0A3Q8U763</accession>
<protein>
    <submittedName>
        <fullName evidence="2">Beta c protein</fullName>
    </submittedName>
</protein>
<keyword evidence="1" id="KW-0812">Transmembrane</keyword>
<evidence type="ECO:0000256" key="1">
    <source>
        <dbReference type="SAM" id="Phobius"/>
    </source>
</evidence>
<dbReference type="Pfam" id="PF04530">
    <property type="entry name" value="Viral_Beta_CD"/>
    <property type="match status" value="1"/>
</dbReference>
<proteinExistence type="predicted"/>
<feature type="transmembrane region" description="Helical" evidence="1">
    <location>
        <begin position="134"/>
        <end position="154"/>
    </location>
</feature>
<sequence>MPHPLSCGCSDCVLPPLQREFTESIYANDNRMSATPVLQTAKSVVGGDNFFLVFYSFIAGILLALLFVWLVGGTTCSLPQRASYYYQDLNKVEIEVVPGSPIDPEVIKAIHHFQRFPYGKTPGFGWLEDLTTLVSVWFTRLLYLLIIFFLAWIFKNI</sequence>
<reference evidence="2" key="1">
    <citation type="submission" date="2018-02" db="EMBL/GenBank/DDBJ databases">
        <title>The complete genome sequence and genome structure of SN strain of Lychnis ringspot virus.</title>
        <authorList>
            <person name="Bang Y.H."/>
            <person name="Song E.G."/>
            <person name="Ryu K.H."/>
        </authorList>
    </citation>
    <scope>NUCLEOTIDE SEQUENCE</scope>
    <source>
        <strain evidence="2">SN</strain>
    </source>
</reference>
<keyword evidence="1" id="KW-0472">Membrane</keyword>
<dbReference type="EMBL" id="MG913810">
    <property type="protein sequence ID" value="AZL87782.1"/>
    <property type="molecule type" value="Genomic_RNA"/>
</dbReference>
<dbReference type="InterPro" id="IPR007617">
    <property type="entry name" value="Viral_beta_CD"/>
</dbReference>
<organism evidence="2">
    <name type="scientific">Lychnis ringspot virus</name>
    <dbReference type="NCBI Taxonomy" id="44421"/>
    <lineage>
        <taxon>Viruses</taxon>
        <taxon>Riboviria</taxon>
        <taxon>Orthornavirae</taxon>
        <taxon>Kitrinoviricota</taxon>
        <taxon>Alsuviricetes</taxon>
        <taxon>Martellivirales</taxon>
        <taxon>Virgaviridae</taxon>
        <taxon>Hordeivirus</taxon>
        <taxon>Hordeivirus lychnis</taxon>
    </lineage>
</organism>
<name>A0A3Q8U763_9VIRU</name>